<sequence length="165" mass="19175">MNQNNLLATLQENRLMQTEEQVTNFENALAEIAENPDENNLSAYHLILDDQCQQPEVMFSLIHFLESFDMKKQITAFIHVVPQLMITAPEWTRIIHSRILNDVSACGVYCHGLELIKRKNPHHFIYDLLEESVINQINYHIEGPRSILVGERPSLKRLQVNEVKK</sequence>
<proteinExistence type="predicted"/>
<comment type="caution">
    <text evidence="3">The sequence shown here is derived from an EMBL/GenBank/DDBJ whole genome shotgun (WGS) entry which is preliminary data.</text>
</comment>
<accession>A0A1B7VXQ9</accession>
<dbReference type="EMBL" id="LJOY01000022">
    <property type="protein sequence ID" value="OBQ25771.1"/>
    <property type="molecule type" value="Genomic_DNA"/>
</dbReference>
<evidence type="ECO:0000259" key="2">
    <source>
        <dbReference type="Pfam" id="PF15565"/>
    </source>
</evidence>
<evidence type="ECO:0000256" key="1">
    <source>
        <dbReference type="SAM" id="Coils"/>
    </source>
</evidence>
<evidence type="ECO:0000313" key="4">
    <source>
        <dbReference type="Proteomes" id="UP000092382"/>
    </source>
</evidence>
<protein>
    <recommendedName>
        <fullName evidence="2">Immunity protein 30 domain-containing protein</fullName>
    </recommendedName>
</protein>
<organism evidence="3 4">
    <name type="scientific">Aphanizomenon flos-aquae LD13</name>
    <dbReference type="NCBI Taxonomy" id="1710894"/>
    <lineage>
        <taxon>Bacteria</taxon>
        <taxon>Bacillati</taxon>
        <taxon>Cyanobacteriota</taxon>
        <taxon>Cyanophyceae</taxon>
        <taxon>Nostocales</taxon>
        <taxon>Aphanizomenonaceae</taxon>
        <taxon>Aphanizomenon</taxon>
    </lineage>
</organism>
<feature type="coiled-coil region" evidence="1">
    <location>
        <begin position="8"/>
        <end position="35"/>
    </location>
</feature>
<name>A0A1B7VXQ9_APHFL</name>
<dbReference type="Pfam" id="PF15565">
    <property type="entry name" value="Imm30"/>
    <property type="match status" value="1"/>
</dbReference>
<dbReference type="PATRIC" id="fig|1710894.3.peg.3452"/>
<evidence type="ECO:0000313" key="3">
    <source>
        <dbReference type="EMBL" id="OBQ25771.1"/>
    </source>
</evidence>
<dbReference type="Proteomes" id="UP000092382">
    <property type="component" value="Unassembled WGS sequence"/>
</dbReference>
<dbReference type="InterPro" id="IPR029084">
    <property type="entry name" value="Imm30"/>
</dbReference>
<dbReference type="AlphaFoldDB" id="A0A1B7VXQ9"/>
<keyword evidence="1" id="KW-0175">Coiled coil</keyword>
<reference evidence="3 4" key="1">
    <citation type="submission" date="2015-09" db="EMBL/GenBank/DDBJ databases">
        <title>Whole genome shotgun sequence assembly of Aphanizomenon flos-aquae UKL13.</title>
        <authorList>
            <person name="Driscoll C."/>
        </authorList>
    </citation>
    <scope>NUCLEOTIDE SEQUENCE [LARGE SCALE GENOMIC DNA]</scope>
    <source>
        <strain evidence="3">MDT13</strain>
    </source>
</reference>
<gene>
    <name evidence="3" type="ORF">AN481_08585</name>
</gene>
<feature type="domain" description="Immunity protein 30" evidence="2">
    <location>
        <begin position="12"/>
        <end position="109"/>
    </location>
</feature>